<dbReference type="AlphaFoldDB" id="A0A423VDD9"/>
<dbReference type="STRING" id="252740.A0A423VDD9"/>
<reference evidence="2 3" key="1">
    <citation type="submission" date="2015-09" db="EMBL/GenBank/DDBJ databases">
        <title>Host preference determinants of Valsa canker pathogens revealed by comparative genomics.</title>
        <authorList>
            <person name="Yin Z."/>
            <person name="Huang L."/>
        </authorList>
    </citation>
    <scope>NUCLEOTIDE SEQUENCE [LARGE SCALE GENOMIC DNA]</scope>
    <source>
        <strain evidence="2 3">YSFL</strain>
    </source>
</reference>
<name>A0A423VDD9_CYTCH</name>
<proteinExistence type="predicted"/>
<feature type="region of interest" description="Disordered" evidence="1">
    <location>
        <begin position="302"/>
        <end position="404"/>
    </location>
</feature>
<protein>
    <submittedName>
        <fullName evidence="2">Uncharacterized protein</fullName>
    </submittedName>
</protein>
<feature type="compositionally biased region" description="Polar residues" evidence="1">
    <location>
        <begin position="306"/>
        <end position="316"/>
    </location>
</feature>
<gene>
    <name evidence="2" type="ORF">VSDG_08983</name>
</gene>
<accession>A0A423VDD9</accession>
<comment type="caution">
    <text evidence="2">The sequence shown here is derived from an EMBL/GenBank/DDBJ whole genome shotgun (WGS) entry which is preliminary data.</text>
</comment>
<feature type="compositionally biased region" description="Polar residues" evidence="1">
    <location>
        <begin position="361"/>
        <end position="380"/>
    </location>
</feature>
<dbReference type="EMBL" id="LJZO01000063">
    <property type="protein sequence ID" value="ROV88791.1"/>
    <property type="molecule type" value="Genomic_DNA"/>
</dbReference>
<evidence type="ECO:0000313" key="3">
    <source>
        <dbReference type="Proteomes" id="UP000284375"/>
    </source>
</evidence>
<organism evidence="2 3">
    <name type="scientific">Cytospora chrysosperma</name>
    <name type="common">Cytospora canker fungus</name>
    <name type="synonym">Sphaeria chrysosperma</name>
    <dbReference type="NCBI Taxonomy" id="252740"/>
    <lineage>
        <taxon>Eukaryota</taxon>
        <taxon>Fungi</taxon>
        <taxon>Dikarya</taxon>
        <taxon>Ascomycota</taxon>
        <taxon>Pezizomycotina</taxon>
        <taxon>Sordariomycetes</taxon>
        <taxon>Sordariomycetidae</taxon>
        <taxon>Diaporthales</taxon>
        <taxon>Cytosporaceae</taxon>
        <taxon>Cytospora</taxon>
    </lineage>
</organism>
<dbReference type="Proteomes" id="UP000284375">
    <property type="component" value="Unassembled WGS sequence"/>
</dbReference>
<feature type="compositionally biased region" description="Acidic residues" evidence="1">
    <location>
        <begin position="147"/>
        <end position="177"/>
    </location>
</feature>
<evidence type="ECO:0000313" key="2">
    <source>
        <dbReference type="EMBL" id="ROV88791.1"/>
    </source>
</evidence>
<evidence type="ECO:0000256" key="1">
    <source>
        <dbReference type="SAM" id="MobiDB-lite"/>
    </source>
</evidence>
<sequence length="455" mass="51149">MKGRPIDQLVYEHMFPKGRPQDPQNFHALLQRHLILEVRQEVHSFYGHLDTCEAKYPGLDYTNPIHRIRLSRWQWHRRLFRAFDALNLTPNEIAALTKWEGTRWAKERYEREQNTIIRDTAADDMHRLAEPQGRFATHGAARHIEEDLPMAEVDDAEDDEEEEEEEEDEDEDSEGELESVGIALNERLRERVAARNAGDVSLPVDEAWEQWFKNAVETGEISHMRERIARESPQNLFPPRFIDAARAGSWHEIPEFLRDLIRDGLRAEENRLRGRSTVTDAGIPSSRSPSLYGLLSATFPPVSHSARGSTTRTSYSGLRIPGAFQGTKEQDPTWRGGGQGPTGWNPWKDDDGPGSDAETWGSESTLVDSDASSETTTGSHAYSRDGDTLAGESPSSNHVLPTGSYPGDCPITILTVVVLADFPVAMPRPVRGCNRHPIDQLLAYWGATSRSPQSP</sequence>
<keyword evidence="3" id="KW-1185">Reference proteome</keyword>
<dbReference type="OrthoDB" id="4106209at2759"/>
<feature type="region of interest" description="Disordered" evidence="1">
    <location>
        <begin position="146"/>
        <end position="178"/>
    </location>
</feature>